<dbReference type="OrthoDB" id="9789934at2"/>
<feature type="binding site" evidence="17">
    <location>
        <position position="252"/>
    </location>
    <ligand>
        <name>ATP</name>
        <dbReference type="ChEBI" id="CHEBI:30616"/>
    </ligand>
</feature>
<proteinExistence type="inferred from homology"/>
<dbReference type="Gene3D" id="1.20.144.10">
    <property type="entry name" value="Phosphatidic acid phosphatase type 2/haloperoxidase"/>
    <property type="match status" value="1"/>
</dbReference>
<keyword evidence="13" id="KW-0594">Phospholipid biosynthesis</keyword>
<feature type="transmembrane region" description="Helical" evidence="19">
    <location>
        <begin position="62"/>
        <end position="83"/>
    </location>
</feature>
<gene>
    <name evidence="21" type="ORF">SAMN02745243_01115</name>
</gene>
<dbReference type="InterPro" id="IPR036938">
    <property type="entry name" value="PAP2/HPO_sf"/>
</dbReference>
<keyword evidence="18" id="KW-0479">Metal-binding</keyword>
<keyword evidence="8 21" id="KW-0418">Kinase</keyword>
<evidence type="ECO:0000313" key="21">
    <source>
        <dbReference type="EMBL" id="SHJ67930.1"/>
    </source>
</evidence>
<evidence type="ECO:0000256" key="18">
    <source>
        <dbReference type="PIRSR" id="PIRSR600829-4"/>
    </source>
</evidence>
<evidence type="ECO:0000256" key="1">
    <source>
        <dbReference type="ARBA" id="ARBA00004651"/>
    </source>
</evidence>
<name>A0A1M6L9P5_9FIRM</name>
<dbReference type="GO" id="GO:0016301">
    <property type="term" value="F:kinase activity"/>
    <property type="evidence" value="ECO:0007669"/>
    <property type="project" value="UniProtKB-KW"/>
</dbReference>
<evidence type="ECO:0000256" key="2">
    <source>
        <dbReference type="ARBA" id="ARBA00005967"/>
    </source>
</evidence>
<dbReference type="Pfam" id="PF01569">
    <property type="entry name" value="PAP2"/>
    <property type="match status" value="1"/>
</dbReference>
<dbReference type="Proteomes" id="UP000184301">
    <property type="component" value="Unassembled WGS sequence"/>
</dbReference>
<comment type="similarity">
    <text evidence="2">Belongs to the bacterial diacylglycerol kinase family.</text>
</comment>
<dbReference type="InterPro" id="IPR036945">
    <property type="entry name" value="DAGK_sf"/>
</dbReference>
<dbReference type="SMART" id="SM00014">
    <property type="entry name" value="acidPPc"/>
    <property type="match status" value="1"/>
</dbReference>
<feature type="transmembrane region" description="Helical" evidence="19">
    <location>
        <begin position="319"/>
        <end position="341"/>
    </location>
</feature>
<dbReference type="PROSITE" id="PS01069">
    <property type="entry name" value="DAGK_PROKAR"/>
    <property type="match status" value="1"/>
</dbReference>
<dbReference type="SUPFAM" id="SSF48317">
    <property type="entry name" value="Acid phosphatase/Vanadium-dependent haloperoxidase"/>
    <property type="match status" value="1"/>
</dbReference>
<evidence type="ECO:0000256" key="5">
    <source>
        <dbReference type="ARBA" id="ARBA00022679"/>
    </source>
</evidence>
<feature type="domain" description="Phosphatidic acid phosphatase type 2/haloperoxidase" evidence="20">
    <location>
        <begin position="95"/>
        <end position="209"/>
    </location>
</feature>
<feature type="transmembrane region" description="Helical" evidence="19">
    <location>
        <begin position="168"/>
        <end position="188"/>
    </location>
</feature>
<evidence type="ECO:0000256" key="17">
    <source>
        <dbReference type="PIRSR" id="PIRSR600829-3"/>
    </source>
</evidence>
<dbReference type="EMBL" id="FQZY01000014">
    <property type="protein sequence ID" value="SHJ67930.1"/>
    <property type="molecule type" value="Genomic_DNA"/>
</dbReference>
<evidence type="ECO:0000256" key="13">
    <source>
        <dbReference type="ARBA" id="ARBA00023209"/>
    </source>
</evidence>
<feature type="transmembrane region" description="Helical" evidence="19">
    <location>
        <begin position="255"/>
        <end position="272"/>
    </location>
</feature>
<keyword evidence="12 19" id="KW-0472">Membrane</keyword>
<keyword evidence="11" id="KW-0443">Lipid metabolism</keyword>
<evidence type="ECO:0000256" key="3">
    <source>
        <dbReference type="ARBA" id="ARBA00022475"/>
    </source>
</evidence>
<dbReference type="CDD" id="cd03392">
    <property type="entry name" value="PAP2_like_2"/>
    <property type="match status" value="1"/>
</dbReference>
<dbReference type="InterPro" id="IPR033717">
    <property type="entry name" value="UDPK"/>
</dbReference>
<keyword evidence="22" id="KW-1185">Reference proteome</keyword>
<feature type="binding site" evidence="17">
    <location>
        <begin position="318"/>
        <end position="319"/>
    </location>
    <ligand>
        <name>ATP</name>
        <dbReference type="ChEBI" id="CHEBI:30616"/>
    </ligand>
</feature>
<feature type="binding site" evidence="18">
    <location>
        <position position="252"/>
    </location>
    <ligand>
        <name>a divalent metal cation</name>
        <dbReference type="ChEBI" id="CHEBI:60240"/>
    </ligand>
</feature>
<feature type="transmembrane region" description="Helical" evidence="19">
    <location>
        <begin position="279"/>
        <end position="299"/>
    </location>
</feature>
<keyword evidence="3" id="KW-1003">Cell membrane</keyword>
<comment type="cofactor">
    <cofactor evidence="18">
        <name>Mg(2+)</name>
        <dbReference type="ChEBI" id="CHEBI:18420"/>
    </cofactor>
    <text evidence="18">Mn(2+), Zn(2+), Cd(2+) and Co(2+) support activity to lesser extents.</text>
</comment>
<evidence type="ECO:0000256" key="7">
    <source>
        <dbReference type="ARBA" id="ARBA00022741"/>
    </source>
</evidence>
<evidence type="ECO:0000256" key="16">
    <source>
        <dbReference type="PIRSR" id="PIRSR600829-2"/>
    </source>
</evidence>
<evidence type="ECO:0000256" key="19">
    <source>
        <dbReference type="SAM" id="Phobius"/>
    </source>
</evidence>
<evidence type="ECO:0000256" key="10">
    <source>
        <dbReference type="ARBA" id="ARBA00022989"/>
    </source>
</evidence>
<dbReference type="GO" id="GO:0005886">
    <property type="term" value="C:plasma membrane"/>
    <property type="evidence" value="ECO:0007669"/>
    <property type="project" value="UniProtKB-SubCell"/>
</dbReference>
<dbReference type="InterPro" id="IPR000829">
    <property type="entry name" value="DAGK"/>
</dbReference>
<keyword evidence="6 19" id="KW-0812">Transmembrane</keyword>
<evidence type="ECO:0000256" key="4">
    <source>
        <dbReference type="ARBA" id="ARBA00022516"/>
    </source>
</evidence>
<accession>A0A1M6L9P5</accession>
<evidence type="ECO:0000256" key="9">
    <source>
        <dbReference type="ARBA" id="ARBA00022840"/>
    </source>
</evidence>
<organism evidence="21 22">
    <name type="scientific">Hespellia stercorisuis DSM 15480</name>
    <dbReference type="NCBI Taxonomy" id="1121950"/>
    <lineage>
        <taxon>Bacteria</taxon>
        <taxon>Bacillati</taxon>
        <taxon>Bacillota</taxon>
        <taxon>Clostridia</taxon>
        <taxon>Lachnospirales</taxon>
        <taxon>Lachnospiraceae</taxon>
        <taxon>Hespellia</taxon>
    </lineage>
</organism>
<dbReference type="Gene3D" id="1.10.287.3610">
    <property type="match status" value="1"/>
</dbReference>
<evidence type="ECO:0000256" key="8">
    <source>
        <dbReference type="ARBA" id="ARBA00022777"/>
    </source>
</evidence>
<feature type="transmembrane region" description="Helical" evidence="19">
    <location>
        <begin position="194"/>
        <end position="212"/>
    </location>
</feature>
<feature type="active site" description="Proton acceptor" evidence="15">
    <location>
        <position position="293"/>
    </location>
</feature>
<dbReference type="STRING" id="1121950.SAMN02745243_01115"/>
<dbReference type="PANTHER" id="PTHR34299:SF1">
    <property type="entry name" value="DIACYLGLYCEROL KINASE"/>
    <property type="match status" value="1"/>
</dbReference>
<evidence type="ECO:0000256" key="12">
    <source>
        <dbReference type="ARBA" id="ARBA00023136"/>
    </source>
</evidence>
<dbReference type="RefSeq" id="WP_084533926.1">
    <property type="nucleotide sequence ID" value="NZ_FQZY01000014.1"/>
</dbReference>
<evidence type="ECO:0000256" key="6">
    <source>
        <dbReference type="ARBA" id="ARBA00022692"/>
    </source>
</evidence>
<dbReference type="AlphaFoldDB" id="A0A1M6L9P5"/>
<keyword evidence="9 17" id="KW-0067">ATP-binding</keyword>
<feature type="transmembrane region" description="Helical" evidence="19">
    <location>
        <begin position="95"/>
        <end position="113"/>
    </location>
</feature>
<feature type="binding site" evidence="16">
    <location>
        <position position="293"/>
    </location>
    <ligand>
        <name>substrate</name>
    </ligand>
</feature>
<evidence type="ECO:0000256" key="15">
    <source>
        <dbReference type="PIRSR" id="PIRSR600829-1"/>
    </source>
</evidence>
<keyword evidence="10 19" id="KW-1133">Transmembrane helix</keyword>
<dbReference type="CDD" id="cd14265">
    <property type="entry name" value="UDPK_IM_like"/>
    <property type="match status" value="1"/>
</dbReference>
<reference evidence="21 22" key="1">
    <citation type="submission" date="2016-11" db="EMBL/GenBank/DDBJ databases">
        <authorList>
            <person name="Jaros S."/>
            <person name="Januszkiewicz K."/>
            <person name="Wedrychowicz H."/>
        </authorList>
    </citation>
    <scope>NUCLEOTIDE SEQUENCE [LARGE SCALE GENOMIC DNA]</scope>
    <source>
        <strain evidence="21 22">DSM 15480</strain>
    </source>
</reference>
<evidence type="ECO:0000313" key="22">
    <source>
        <dbReference type="Proteomes" id="UP000184301"/>
    </source>
</evidence>
<keyword evidence="5" id="KW-0808">Transferase</keyword>
<dbReference type="GO" id="GO:0046872">
    <property type="term" value="F:metal ion binding"/>
    <property type="evidence" value="ECO:0007669"/>
    <property type="project" value="UniProtKB-KW"/>
</dbReference>
<evidence type="ECO:0000259" key="20">
    <source>
        <dbReference type="SMART" id="SM00014"/>
    </source>
</evidence>
<dbReference type="InterPro" id="IPR000326">
    <property type="entry name" value="PAP2/HPO"/>
</dbReference>
<dbReference type="PANTHER" id="PTHR34299">
    <property type="entry name" value="DIACYLGLYCEROL KINASE"/>
    <property type="match status" value="1"/>
</dbReference>
<evidence type="ECO:0000256" key="11">
    <source>
        <dbReference type="ARBA" id="ARBA00023098"/>
    </source>
</evidence>
<keyword evidence="4" id="KW-0444">Lipid biosynthesis</keyword>
<dbReference type="Pfam" id="PF01219">
    <property type="entry name" value="DAGK_prokar"/>
    <property type="match status" value="1"/>
</dbReference>
<dbReference type="GO" id="GO:0005524">
    <property type="term" value="F:ATP binding"/>
    <property type="evidence" value="ECO:0007669"/>
    <property type="project" value="UniProtKB-KW"/>
</dbReference>
<sequence length="349" mass="39195">MVKSETPTGNKMIRIWSRFKIVVFVVSVILFVLLTMDVTGAYRTEWLDNTVIQIVRSARNGFLYGFFKLMTNMVHPVVLFAVSMFMIHILKQRRYLVALFGNLILTLLLNLAIKGNIMRMRPPEDFRLIAETGYSFPSGHAMIAASFYGFLVFLLLQTKMGAKRRAASIALCLLLILLVGCSRVYLGVHYATDILGGYLVSVIYLLVYTLVVGKYLDMDESLFYKRKKPETNHLFYSFYNAFSGIVEGLKSERNMMIHYFALCMVIVFGITLKLSATEWCICLILCALVISLELVNTAVECTVDLVTEEFDVRAKKAKDMAAGAVLVAAIIAAVIGGFIFVPKIIALFT</sequence>
<feature type="binding site" evidence="17">
    <location>
        <position position="300"/>
    </location>
    <ligand>
        <name>ATP</name>
        <dbReference type="ChEBI" id="CHEBI:30616"/>
    </ligand>
</feature>
<feature type="transmembrane region" description="Helical" evidence="19">
    <location>
        <begin position="133"/>
        <end position="156"/>
    </location>
</feature>
<protein>
    <submittedName>
        <fullName evidence="21">Diacylglycerol kinase</fullName>
    </submittedName>
</protein>
<dbReference type="GO" id="GO:0008654">
    <property type="term" value="P:phospholipid biosynthetic process"/>
    <property type="evidence" value="ECO:0007669"/>
    <property type="project" value="UniProtKB-KW"/>
</dbReference>
<feature type="binding site" evidence="18">
    <location>
        <position position="300"/>
    </location>
    <ligand>
        <name>a divalent metal cation</name>
        <dbReference type="ChEBI" id="CHEBI:60240"/>
    </ligand>
</feature>
<keyword evidence="18" id="KW-0460">Magnesium</keyword>
<comment type="subcellular location">
    <subcellularLocation>
        <location evidence="1">Cell membrane</location>
        <topology evidence="1">Multi-pass membrane protein</topology>
    </subcellularLocation>
</comment>
<keyword evidence="14" id="KW-1208">Phospholipid metabolism</keyword>
<keyword evidence="7 17" id="KW-0547">Nucleotide-binding</keyword>
<feature type="transmembrane region" description="Helical" evidence="19">
    <location>
        <begin position="21"/>
        <end position="42"/>
    </location>
</feature>
<evidence type="ECO:0000256" key="14">
    <source>
        <dbReference type="ARBA" id="ARBA00023264"/>
    </source>
</evidence>